<dbReference type="VEuPathDB" id="FungiDB:MAPG_11540"/>
<sequence length="264" mass="28773">MASELPSDDFSATLSGMGDAARRAILKRVLGTPQAVEHLSNVEGEGLRPFAAALEGDRSSRVMAPTARRGVLERDLAGTARAAEQLSIGVASSGGTDAAASVEGDLRELLDNMDDEELRQFVAALEDDPGSQVMASAARRAVFERELETRIQWTEDVWFACLLGMMEASGQIWSFLVDPHIAGSMPFIMAFNRDLVDLGECHKLYSVLLQREGCLVTAISCPEQQDQQEGSVQQFLGNWFDEIVTLTNGLDTGMFTHRCIDEDT</sequence>
<reference evidence="2" key="5">
    <citation type="submission" date="2015-06" db="UniProtKB">
        <authorList>
            <consortium name="EnsemblFungi"/>
        </authorList>
    </citation>
    <scope>IDENTIFICATION</scope>
    <source>
        <strain evidence="2">ATCC 64411</strain>
    </source>
</reference>
<dbReference type="EnsemblFungi" id="MAPG_11540T0">
    <property type="protein sequence ID" value="MAPG_11540T0"/>
    <property type="gene ID" value="MAPG_11540"/>
</dbReference>
<dbReference type="Proteomes" id="UP000011715">
    <property type="component" value="Unassembled WGS sequence"/>
</dbReference>
<keyword evidence="3" id="KW-1185">Reference proteome</keyword>
<proteinExistence type="predicted"/>
<reference evidence="1" key="1">
    <citation type="submission" date="2010-05" db="EMBL/GenBank/DDBJ databases">
        <title>The Genome Sequence of Magnaporthe poae strain ATCC 64411.</title>
        <authorList>
            <consortium name="The Broad Institute Genome Sequencing Platform"/>
            <consortium name="Broad Institute Genome Sequencing Center for Infectious Disease"/>
            <person name="Ma L.-J."/>
            <person name="Dead R."/>
            <person name="Young S."/>
            <person name="Zeng Q."/>
            <person name="Koehrsen M."/>
            <person name="Alvarado L."/>
            <person name="Berlin A."/>
            <person name="Chapman S.B."/>
            <person name="Chen Z."/>
            <person name="Freedman E."/>
            <person name="Gellesch M."/>
            <person name="Goldberg J."/>
            <person name="Griggs A."/>
            <person name="Gujja S."/>
            <person name="Heilman E.R."/>
            <person name="Heiman D."/>
            <person name="Hepburn T."/>
            <person name="Howarth C."/>
            <person name="Jen D."/>
            <person name="Larson L."/>
            <person name="Mehta T."/>
            <person name="Neiman D."/>
            <person name="Pearson M."/>
            <person name="Roberts A."/>
            <person name="Saif S."/>
            <person name="Shea T."/>
            <person name="Shenoy N."/>
            <person name="Sisk P."/>
            <person name="Stolte C."/>
            <person name="Sykes S."/>
            <person name="Walk T."/>
            <person name="White J."/>
            <person name="Yandava C."/>
            <person name="Haas B."/>
            <person name="Nusbaum C."/>
            <person name="Birren B."/>
        </authorList>
    </citation>
    <scope>NUCLEOTIDE SEQUENCE</scope>
    <source>
        <strain evidence="1">ATCC 64411</strain>
    </source>
</reference>
<name>A0A0C4EFJ0_MAGP6</name>
<reference evidence="2" key="4">
    <citation type="journal article" date="2015" name="G3 (Bethesda)">
        <title>Genome sequences of three phytopathogenic species of the Magnaporthaceae family of fungi.</title>
        <authorList>
            <person name="Okagaki L.H."/>
            <person name="Nunes C.C."/>
            <person name="Sailsbery J."/>
            <person name="Clay B."/>
            <person name="Brown D."/>
            <person name="John T."/>
            <person name="Oh Y."/>
            <person name="Young N."/>
            <person name="Fitzgerald M."/>
            <person name="Haas B.J."/>
            <person name="Zeng Q."/>
            <person name="Young S."/>
            <person name="Adiconis X."/>
            <person name="Fan L."/>
            <person name="Levin J.Z."/>
            <person name="Mitchell T.K."/>
            <person name="Okubara P.A."/>
            <person name="Farman M.L."/>
            <person name="Kohn L.M."/>
            <person name="Birren B."/>
            <person name="Ma L.-J."/>
            <person name="Dean R.A."/>
        </authorList>
    </citation>
    <scope>NUCLEOTIDE SEQUENCE</scope>
    <source>
        <strain evidence="2">ATCC 64411 / 73-15</strain>
    </source>
</reference>
<evidence type="ECO:0000313" key="1">
    <source>
        <dbReference type="EMBL" id="KLU92595.1"/>
    </source>
</evidence>
<protein>
    <submittedName>
        <fullName evidence="1 2">Uncharacterized protein</fullName>
    </submittedName>
</protein>
<accession>A0A0C4EFJ0</accession>
<gene>
    <name evidence="1" type="ORF">MAPG_11540</name>
</gene>
<evidence type="ECO:0000313" key="2">
    <source>
        <dbReference type="EnsemblFungi" id="MAPG_11540T0"/>
    </source>
</evidence>
<organism evidence="2 3">
    <name type="scientific">Magnaporthiopsis poae (strain ATCC 64411 / 73-15)</name>
    <name type="common">Kentucky bluegrass fungus</name>
    <name type="synonym">Magnaporthe poae</name>
    <dbReference type="NCBI Taxonomy" id="644358"/>
    <lineage>
        <taxon>Eukaryota</taxon>
        <taxon>Fungi</taxon>
        <taxon>Dikarya</taxon>
        <taxon>Ascomycota</taxon>
        <taxon>Pezizomycotina</taxon>
        <taxon>Sordariomycetes</taxon>
        <taxon>Sordariomycetidae</taxon>
        <taxon>Magnaporthales</taxon>
        <taxon>Magnaporthaceae</taxon>
        <taxon>Magnaporthiopsis</taxon>
    </lineage>
</organism>
<reference evidence="1" key="3">
    <citation type="submission" date="2011-03" db="EMBL/GenBank/DDBJ databases">
        <title>Annotation of Magnaporthe poae ATCC 64411.</title>
        <authorList>
            <person name="Ma L.-J."/>
            <person name="Dead R."/>
            <person name="Young S.K."/>
            <person name="Zeng Q."/>
            <person name="Gargeya S."/>
            <person name="Fitzgerald M."/>
            <person name="Haas B."/>
            <person name="Abouelleil A."/>
            <person name="Alvarado L."/>
            <person name="Arachchi H.M."/>
            <person name="Berlin A."/>
            <person name="Brown A."/>
            <person name="Chapman S.B."/>
            <person name="Chen Z."/>
            <person name="Dunbar C."/>
            <person name="Freedman E."/>
            <person name="Gearin G."/>
            <person name="Gellesch M."/>
            <person name="Goldberg J."/>
            <person name="Griggs A."/>
            <person name="Gujja S."/>
            <person name="Heiman D."/>
            <person name="Howarth C."/>
            <person name="Larson L."/>
            <person name="Lui A."/>
            <person name="MacDonald P.J.P."/>
            <person name="Mehta T."/>
            <person name="Montmayeur A."/>
            <person name="Murphy C."/>
            <person name="Neiman D."/>
            <person name="Pearson M."/>
            <person name="Priest M."/>
            <person name="Roberts A."/>
            <person name="Saif S."/>
            <person name="Shea T."/>
            <person name="Shenoy N."/>
            <person name="Sisk P."/>
            <person name="Stolte C."/>
            <person name="Sykes S."/>
            <person name="Yandava C."/>
            <person name="Wortman J."/>
            <person name="Nusbaum C."/>
            <person name="Birren B."/>
        </authorList>
    </citation>
    <scope>NUCLEOTIDE SEQUENCE</scope>
    <source>
        <strain evidence="1">ATCC 64411</strain>
    </source>
</reference>
<evidence type="ECO:0000313" key="3">
    <source>
        <dbReference type="Proteomes" id="UP000011715"/>
    </source>
</evidence>
<reference evidence="3" key="2">
    <citation type="submission" date="2010-05" db="EMBL/GenBank/DDBJ databases">
        <title>The genome sequence of Magnaporthe poae strain ATCC 64411.</title>
        <authorList>
            <person name="Ma L.-J."/>
            <person name="Dead R."/>
            <person name="Young S."/>
            <person name="Zeng Q."/>
            <person name="Koehrsen M."/>
            <person name="Alvarado L."/>
            <person name="Berlin A."/>
            <person name="Chapman S.B."/>
            <person name="Chen Z."/>
            <person name="Freedman E."/>
            <person name="Gellesch M."/>
            <person name="Goldberg J."/>
            <person name="Griggs A."/>
            <person name="Gujja S."/>
            <person name="Heilman E.R."/>
            <person name="Heiman D."/>
            <person name="Hepburn T."/>
            <person name="Howarth C."/>
            <person name="Jen D."/>
            <person name="Larson L."/>
            <person name="Mehta T."/>
            <person name="Neiman D."/>
            <person name="Pearson M."/>
            <person name="Roberts A."/>
            <person name="Saif S."/>
            <person name="Shea T."/>
            <person name="Shenoy N."/>
            <person name="Sisk P."/>
            <person name="Stolte C."/>
            <person name="Sykes S."/>
            <person name="Walk T."/>
            <person name="White J."/>
            <person name="Yandava C."/>
            <person name="Haas B."/>
            <person name="Nusbaum C."/>
            <person name="Birren B."/>
        </authorList>
    </citation>
    <scope>NUCLEOTIDE SEQUENCE [LARGE SCALE GENOMIC DNA]</scope>
    <source>
        <strain evidence="3">ATCC 64411 / 73-15</strain>
    </source>
</reference>
<dbReference type="AlphaFoldDB" id="A0A0C4EFJ0"/>
<dbReference type="EMBL" id="ADBL01002843">
    <property type="status" value="NOT_ANNOTATED_CDS"/>
    <property type="molecule type" value="Genomic_DNA"/>
</dbReference>
<dbReference type="EMBL" id="GL876982">
    <property type="protein sequence ID" value="KLU92595.1"/>
    <property type="molecule type" value="Genomic_DNA"/>
</dbReference>